<proteinExistence type="predicted"/>
<gene>
    <name evidence="1" type="ORF">PMAYCL1PPCAC_32260</name>
</gene>
<dbReference type="EMBL" id="BTRK01000006">
    <property type="protein sequence ID" value="GMR62065.1"/>
    <property type="molecule type" value="Genomic_DNA"/>
</dbReference>
<comment type="caution">
    <text evidence="1">The sequence shown here is derived from an EMBL/GenBank/DDBJ whole genome shotgun (WGS) entry which is preliminary data.</text>
</comment>
<protein>
    <submittedName>
        <fullName evidence="1">Uncharacterized protein</fullName>
    </submittedName>
</protein>
<accession>A0AAN5DH55</accession>
<reference evidence="2" key="1">
    <citation type="submission" date="2022-10" db="EMBL/GenBank/DDBJ databases">
        <title>Genome assembly of Pristionchus species.</title>
        <authorList>
            <person name="Yoshida K."/>
            <person name="Sommer R.J."/>
        </authorList>
    </citation>
    <scope>NUCLEOTIDE SEQUENCE [LARGE SCALE GENOMIC DNA]</scope>
    <source>
        <strain evidence="2">RS5460</strain>
    </source>
</reference>
<feature type="non-terminal residue" evidence="1">
    <location>
        <position position="1"/>
    </location>
</feature>
<sequence length="79" mass="8458">ASPSCSTSNWSAVTPSSMTAIARLFSAVGTSADIALSSCFDEKREVTSESISGVNSLSFPRTIIARTMYVKLENMDSRM</sequence>
<organism evidence="1 2">
    <name type="scientific">Pristionchus mayeri</name>
    <dbReference type="NCBI Taxonomy" id="1317129"/>
    <lineage>
        <taxon>Eukaryota</taxon>
        <taxon>Metazoa</taxon>
        <taxon>Ecdysozoa</taxon>
        <taxon>Nematoda</taxon>
        <taxon>Chromadorea</taxon>
        <taxon>Rhabditida</taxon>
        <taxon>Rhabditina</taxon>
        <taxon>Diplogasteromorpha</taxon>
        <taxon>Diplogasteroidea</taxon>
        <taxon>Neodiplogasteridae</taxon>
        <taxon>Pristionchus</taxon>
    </lineage>
</organism>
<name>A0AAN5DH55_9BILA</name>
<dbReference type="AlphaFoldDB" id="A0AAN5DH55"/>
<dbReference type="Proteomes" id="UP001328107">
    <property type="component" value="Unassembled WGS sequence"/>
</dbReference>
<evidence type="ECO:0000313" key="2">
    <source>
        <dbReference type="Proteomes" id="UP001328107"/>
    </source>
</evidence>
<evidence type="ECO:0000313" key="1">
    <source>
        <dbReference type="EMBL" id="GMR62065.1"/>
    </source>
</evidence>
<keyword evidence="2" id="KW-1185">Reference proteome</keyword>